<name>A0A383A459_9ZZZZ</name>
<dbReference type="AlphaFoldDB" id="A0A383A459"/>
<reference evidence="1" key="1">
    <citation type="submission" date="2018-05" db="EMBL/GenBank/DDBJ databases">
        <authorList>
            <person name="Lanie J.A."/>
            <person name="Ng W.-L."/>
            <person name="Kazmierczak K.M."/>
            <person name="Andrzejewski T.M."/>
            <person name="Davidsen T.M."/>
            <person name="Wayne K.J."/>
            <person name="Tettelin H."/>
            <person name="Glass J.I."/>
            <person name="Rusch D."/>
            <person name="Podicherti R."/>
            <person name="Tsui H.-C.T."/>
            <person name="Winkler M.E."/>
        </authorList>
    </citation>
    <scope>NUCLEOTIDE SEQUENCE</scope>
</reference>
<organism evidence="1">
    <name type="scientific">marine metagenome</name>
    <dbReference type="NCBI Taxonomy" id="408172"/>
    <lineage>
        <taxon>unclassified sequences</taxon>
        <taxon>metagenomes</taxon>
        <taxon>ecological metagenomes</taxon>
    </lineage>
</organism>
<sequence length="104" mass="12181">MDKILILAYLITQDPIATQQTFRLGLEFNTMDECKQELLLQTRDNGTYDVMWDFVIKGEFKWDWLLAGCKNDETGEEFTLEPSYPLGKPEELEGIDFKPERLEI</sequence>
<evidence type="ECO:0000313" key="1">
    <source>
        <dbReference type="EMBL" id="SVE02349.1"/>
    </source>
</evidence>
<dbReference type="EMBL" id="UINC01188909">
    <property type="protein sequence ID" value="SVE02349.1"/>
    <property type="molecule type" value="Genomic_DNA"/>
</dbReference>
<accession>A0A383A459</accession>
<gene>
    <name evidence="1" type="ORF">METZ01_LOCUS455203</name>
</gene>
<proteinExistence type="predicted"/>
<protein>
    <submittedName>
        <fullName evidence="1">Uncharacterized protein</fullName>
    </submittedName>
</protein>